<dbReference type="Pfam" id="PF00270">
    <property type="entry name" value="DEAD"/>
    <property type="match status" value="1"/>
</dbReference>
<dbReference type="Pfam" id="PF00271">
    <property type="entry name" value="Helicase_C"/>
    <property type="match status" value="1"/>
</dbReference>
<reference evidence="15" key="2">
    <citation type="journal article" date="2019" name="IMA Fungus">
        <title>Genome sequencing and comparison of five Tilletia species to identify candidate genes for the detection of regulated species infecting wheat.</title>
        <authorList>
            <person name="Nguyen H.D.T."/>
            <person name="Sultana T."/>
            <person name="Kesanakurti P."/>
            <person name="Hambleton S."/>
        </authorList>
    </citation>
    <scope>NUCLEOTIDE SEQUENCE</scope>
    <source>
        <strain evidence="15">DAOMC 236426</strain>
    </source>
</reference>
<dbReference type="GO" id="GO:0003676">
    <property type="term" value="F:nucleic acid binding"/>
    <property type="evidence" value="ECO:0007669"/>
    <property type="project" value="InterPro"/>
</dbReference>
<keyword evidence="3" id="KW-0547">Nucleotide-binding</keyword>
<feature type="compositionally biased region" description="Basic and acidic residues" evidence="11">
    <location>
        <begin position="11"/>
        <end position="22"/>
    </location>
</feature>
<dbReference type="CDD" id="cd17953">
    <property type="entry name" value="DEADc_DDX46"/>
    <property type="match status" value="1"/>
</dbReference>
<dbReference type="SMART" id="SM00487">
    <property type="entry name" value="DEXDc"/>
    <property type="match status" value="1"/>
</dbReference>
<dbReference type="GO" id="GO:0005634">
    <property type="term" value="C:nucleus"/>
    <property type="evidence" value="ECO:0007669"/>
    <property type="project" value="UniProtKB-SubCell"/>
</dbReference>
<reference evidence="15" key="1">
    <citation type="submission" date="2016-04" db="EMBL/GenBank/DDBJ databases">
        <authorList>
            <person name="Nguyen H.D."/>
            <person name="Samba Siva P."/>
            <person name="Cullis J."/>
            <person name="Levesque C.A."/>
            <person name="Hambleton S."/>
        </authorList>
    </citation>
    <scope>NUCLEOTIDE SEQUENCE</scope>
    <source>
        <strain evidence="15">DAOMC 236426</strain>
    </source>
</reference>
<evidence type="ECO:0000256" key="4">
    <source>
        <dbReference type="ARBA" id="ARBA00022801"/>
    </source>
</evidence>
<dbReference type="PROSITE" id="PS51192">
    <property type="entry name" value="HELICASE_ATP_BIND_1"/>
    <property type="match status" value="1"/>
</dbReference>
<keyword evidence="16" id="KW-1185">Reference proteome</keyword>
<feature type="domain" description="DEAD-box RNA helicase Q" evidence="14">
    <location>
        <begin position="440"/>
        <end position="468"/>
    </location>
</feature>
<feature type="region of interest" description="Disordered" evidence="11">
    <location>
        <begin position="986"/>
        <end position="1007"/>
    </location>
</feature>
<dbReference type="GO" id="GO:0005524">
    <property type="term" value="F:ATP binding"/>
    <property type="evidence" value="ECO:0007669"/>
    <property type="project" value="UniProtKB-KW"/>
</dbReference>
<dbReference type="InterPro" id="IPR027417">
    <property type="entry name" value="P-loop_NTPase"/>
</dbReference>
<dbReference type="GO" id="GO:0003724">
    <property type="term" value="F:RNA helicase activity"/>
    <property type="evidence" value="ECO:0007669"/>
    <property type="project" value="UniProtKB-EC"/>
</dbReference>
<evidence type="ECO:0000256" key="9">
    <source>
        <dbReference type="ARBA" id="ARBA00038511"/>
    </source>
</evidence>
<keyword evidence="8" id="KW-0539">Nucleus</keyword>
<comment type="subcellular location">
    <subcellularLocation>
        <location evidence="1">Nucleus</location>
    </subcellularLocation>
</comment>
<organism evidence="15 16">
    <name type="scientific">Tilletia controversa</name>
    <name type="common">dwarf bunt fungus</name>
    <dbReference type="NCBI Taxonomy" id="13291"/>
    <lineage>
        <taxon>Eukaryota</taxon>
        <taxon>Fungi</taxon>
        <taxon>Dikarya</taxon>
        <taxon>Basidiomycota</taxon>
        <taxon>Ustilaginomycotina</taxon>
        <taxon>Exobasidiomycetes</taxon>
        <taxon>Tilletiales</taxon>
        <taxon>Tilletiaceae</taxon>
        <taxon>Tilletia</taxon>
    </lineage>
</organism>
<evidence type="ECO:0000256" key="1">
    <source>
        <dbReference type="ARBA" id="ARBA00004123"/>
    </source>
</evidence>
<evidence type="ECO:0000256" key="3">
    <source>
        <dbReference type="ARBA" id="ARBA00022741"/>
    </source>
</evidence>
<feature type="compositionally biased region" description="Basic and acidic residues" evidence="11">
    <location>
        <begin position="75"/>
        <end position="164"/>
    </location>
</feature>
<dbReference type="PROSITE" id="PS51194">
    <property type="entry name" value="HELICASE_CTER"/>
    <property type="match status" value="1"/>
</dbReference>
<dbReference type="PROSITE" id="PS51195">
    <property type="entry name" value="Q_MOTIF"/>
    <property type="match status" value="1"/>
</dbReference>
<keyword evidence="6" id="KW-0067">ATP-binding</keyword>
<dbReference type="SUPFAM" id="SSF52540">
    <property type="entry name" value="P-loop containing nucleoside triphosphate hydrolases"/>
    <property type="match status" value="2"/>
</dbReference>
<gene>
    <name evidence="15" type="ORF">A4X06_0g6462</name>
</gene>
<evidence type="ECO:0000256" key="6">
    <source>
        <dbReference type="ARBA" id="ARBA00022840"/>
    </source>
</evidence>
<dbReference type="AlphaFoldDB" id="A0A8X7MNZ0"/>
<dbReference type="PROSITE" id="PS00039">
    <property type="entry name" value="DEAD_ATP_HELICASE"/>
    <property type="match status" value="1"/>
</dbReference>
<keyword evidence="7" id="KW-0508">mRNA splicing</keyword>
<evidence type="ECO:0000256" key="8">
    <source>
        <dbReference type="ARBA" id="ARBA00023242"/>
    </source>
</evidence>
<feature type="compositionally biased region" description="Gly residues" evidence="11">
    <location>
        <begin position="868"/>
        <end position="881"/>
    </location>
</feature>
<evidence type="ECO:0000256" key="2">
    <source>
        <dbReference type="ARBA" id="ARBA00012552"/>
    </source>
</evidence>
<dbReference type="GO" id="GO:0008380">
    <property type="term" value="P:RNA splicing"/>
    <property type="evidence" value="ECO:0007669"/>
    <property type="project" value="UniProtKB-KW"/>
</dbReference>
<dbReference type="SMART" id="SM00490">
    <property type="entry name" value="HELICc"/>
    <property type="match status" value="1"/>
</dbReference>
<dbReference type="CDD" id="cd18787">
    <property type="entry name" value="SF2_C_DEAD"/>
    <property type="match status" value="1"/>
</dbReference>
<keyword evidence="7" id="KW-0507">mRNA processing</keyword>
<name>A0A8X7MNZ0_9BASI</name>
<evidence type="ECO:0000256" key="11">
    <source>
        <dbReference type="SAM" id="MobiDB-lite"/>
    </source>
</evidence>
<dbReference type="InterPro" id="IPR014001">
    <property type="entry name" value="Helicase_ATP-bd"/>
</dbReference>
<keyword evidence="4" id="KW-0378">Hydrolase</keyword>
<evidence type="ECO:0000313" key="16">
    <source>
        <dbReference type="Proteomes" id="UP000077684"/>
    </source>
</evidence>
<dbReference type="Proteomes" id="UP000077684">
    <property type="component" value="Unassembled WGS sequence"/>
</dbReference>
<comment type="caution">
    <text evidence="15">The sequence shown here is derived from an EMBL/GenBank/DDBJ whole genome shotgun (WGS) entry which is preliminary data.</text>
</comment>
<dbReference type="InterPro" id="IPR000629">
    <property type="entry name" value="RNA-helicase_DEAD-box_CS"/>
</dbReference>
<feature type="compositionally biased region" description="Low complexity" evidence="11">
    <location>
        <begin position="165"/>
        <end position="175"/>
    </location>
</feature>
<evidence type="ECO:0000259" key="13">
    <source>
        <dbReference type="PROSITE" id="PS51194"/>
    </source>
</evidence>
<feature type="compositionally biased region" description="Acidic residues" evidence="11">
    <location>
        <begin position="252"/>
        <end position="264"/>
    </location>
</feature>
<dbReference type="EC" id="3.6.4.13" evidence="2"/>
<feature type="domain" description="Helicase C-terminal" evidence="13">
    <location>
        <begin position="681"/>
        <end position="825"/>
    </location>
</feature>
<dbReference type="GO" id="GO:0016787">
    <property type="term" value="F:hydrolase activity"/>
    <property type="evidence" value="ECO:0007669"/>
    <property type="project" value="UniProtKB-KW"/>
</dbReference>
<evidence type="ECO:0000256" key="10">
    <source>
        <dbReference type="PROSITE-ProRule" id="PRU00552"/>
    </source>
</evidence>
<proteinExistence type="inferred from homology"/>
<dbReference type="FunFam" id="3.40.50.300:FF:000079">
    <property type="entry name" value="probable ATP-dependent RNA helicase DDX17"/>
    <property type="match status" value="1"/>
</dbReference>
<dbReference type="InterPro" id="IPR056149">
    <property type="entry name" value="PRP5/DDX46/KHDC4_KH"/>
</dbReference>
<feature type="short sequence motif" description="Q motif" evidence="10">
    <location>
        <begin position="440"/>
        <end position="468"/>
    </location>
</feature>
<evidence type="ECO:0000256" key="7">
    <source>
        <dbReference type="ARBA" id="ARBA00023187"/>
    </source>
</evidence>
<keyword evidence="5" id="KW-0347">Helicase</keyword>
<evidence type="ECO:0000256" key="5">
    <source>
        <dbReference type="ARBA" id="ARBA00022806"/>
    </source>
</evidence>
<feature type="domain" description="Helicase ATP-binding" evidence="12">
    <location>
        <begin position="471"/>
        <end position="649"/>
    </location>
</feature>
<dbReference type="InterPro" id="IPR001650">
    <property type="entry name" value="Helicase_C-like"/>
</dbReference>
<feature type="compositionally biased region" description="Low complexity" evidence="11">
    <location>
        <begin position="273"/>
        <end position="289"/>
    </location>
</feature>
<feature type="compositionally biased region" description="Low complexity" evidence="11">
    <location>
        <begin position="1"/>
        <end position="10"/>
    </location>
</feature>
<accession>A0A8X7MNZ0</accession>
<evidence type="ECO:0000259" key="14">
    <source>
        <dbReference type="PROSITE" id="PS51195"/>
    </source>
</evidence>
<feature type="compositionally biased region" description="Basic and acidic residues" evidence="11">
    <location>
        <begin position="996"/>
        <end position="1007"/>
    </location>
</feature>
<feature type="region of interest" description="Disordered" evidence="11">
    <location>
        <begin position="865"/>
        <end position="884"/>
    </location>
</feature>
<evidence type="ECO:0000313" key="15">
    <source>
        <dbReference type="EMBL" id="KAE8243226.1"/>
    </source>
</evidence>
<dbReference type="InterPro" id="IPR014014">
    <property type="entry name" value="RNA_helicase_DEAD_Q_motif"/>
</dbReference>
<feature type="compositionally biased region" description="Pro residues" evidence="11">
    <location>
        <begin position="176"/>
        <end position="204"/>
    </location>
</feature>
<dbReference type="Pfam" id="PF23469">
    <property type="entry name" value="KH_12"/>
    <property type="match status" value="1"/>
</dbReference>
<feature type="region of interest" description="Disordered" evidence="11">
    <location>
        <begin position="934"/>
        <end position="953"/>
    </location>
</feature>
<dbReference type="InterPro" id="IPR011545">
    <property type="entry name" value="DEAD/DEAH_box_helicase_dom"/>
</dbReference>
<sequence>MAPHTSSDAHSSSRDRDRDRDSSRKHHRTSSSAATSAHHHSSLSRRDRSPTRSRSPRSRSRSPPPRSSASSRPQDSYRRRDQDRVSDRDRDRDYGRDRDRDRDWDRDRNRGKDRSDGGHHRSSSHRYEDDERDRYRSSDRSSYGRERDRDRDRERDRTYDRDRGVSSAAALARAKSPPPPPPPSLPARPPPPTPAGLPAPPVPAPASASLPPRPTPAPAAAFGNDDSHAAPAPLKKFDLSQLPDVDMNDVQPPDEDEEDLETYEEGSTKPRSPRAARAASPTIDAAAGDATDENAAAEEKMDEAKDDDEVDDLDAFMVNVEQEVAKVNKEDEKRFGKGKAKATVLEPVDDEAEEEAAPDADDLDAGLLRAEDILALAAKKVKKKEMPTVDHGKVNYETFQKAFYHPPVEVQEMSEDQAENLRLELDAIAVRGKDCPKPITKWSHCGLPASCLDVIKKLEYKSPTPIQAQAIPAIMSGRDIIGVAKTGSGKTMAFLLPMFRHIKAQRAVENLEGPIGLIMTPTRELAVQIFRESKPFLKSLGIRAVCAYGGAPISEQIAEMKRSAEIVVATPGRMIDLLTANNGRVTNLRRVTYLVLDEADRMFDMGFEPQVMKIVNNIRPDRQTVLFSATFPKQMESLARKVLRNKPLEITVGGRSVVAPEIEQIVEVREEGTKFNRLLEVLGQMYNEEEDARTLVFVERQEAADDLLRQLMLKGYPTMSLHGGKDQTDRDSTIQDFKNGIVPILTATSVAARGLDVKQLKLVINYDAPNHLEDYIHRAGRTGRAGNKGTCITFITPQQDRFARDLIAALKASKVAIPAELEALYETFKEKLAQGKAHAAGSGFGGKGLERLESDREKALRAQKSAYGEGGGEGTAEGAGEGAAKVKEEEAVAAVSSLEIKVQKGAAPSTSTGAGSSEAFDRANELTIEVKKGAAPENIRSNKTAGGPASASNPALDAVQERLKAIAGADTNKLASALAAINAMQKRPPTGAQAEQARKPKDPDATDYHAIVPINDFPQRARWRVTNKETMSELIDTTGASVTNKGQFYEKGKEPGPGEPPKLQLLIESNDESRVEHAVREIKRLLLEATQAALEAEARGPQHHAPGRYSVV</sequence>
<evidence type="ECO:0000259" key="12">
    <source>
        <dbReference type="PROSITE" id="PS51192"/>
    </source>
</evidence>
<dbReference type="EMBL" id="LWDE02000941">
    <property type="protein sequence ID" value="KAE8243226.1"/>
    <property type="molecule type" value="Genomic_DNA"/>
</dbReference>
<dbReference type="Gene3D" id="3.40.50.300">
    <property type="entry name" value="P-loop containing nucleotide triphosphate hydrolases"/>
    <property type="match status" value="2"/>
</dbReference>
<protein>
    <recommendedName>
        <fullName evidence="2">RNA helicase</fullName>
        <ecNumber evidence="2">3.6.4.13</ecNumber>
    </recommendedName>
</protein>
<comment type="similarity">
    <text evidence="9">Belongs to the DEAD box helicase family. DDX46/PRP5 subfamily.</text>
</comment>
<dbReference type="PANTHER" id="PTHR47958">
    <property type="entry name" value="ATP-DEPENDENT RNA HELICASE DBP3"/>
    <property type="match status" value="1"/>
</dbReference>
<feature type="region of interest" description="Disordered" evidence="11">
    <location>
        <begin position="1"/>
        <end position="309"/>
    </location>
</feature>